<organism evidence="1">
    <name type="scientific">Medicago truncatula</name>
    <name type="common">Barrel medic</name>
    <name type="synonym">Medicago tribuloides</name>
    <dbReference type="NCBI Taxonomy" id="3880"/>
    <lineage>
        <taxon>Eukaryota</taxon>
        <taxon>Viridiplantae</taxon>
        <taxon>Streptophyta</taxon>
        <taxon>Embryophyta</taxon>
        <taxon>Tracheophyta</taxon>
        <taxon>Spermatophyta</taxon>
        <taxon>Magnoliopsida</taxon>
        <taxon>eudicotyledons</taxon>
        <taxon>Gunneridae</taxon>
        <taxon>Pentapetalae</taxon>
        <taxon>rosids</taxon>
        <taxon>fabids</taxon>
        <taxon>Fabales</taxon>
        <taxon>Fabaceae</taxon>
        <taxon>Papilionoideae</taxon>
        <taxon>50 kb inversion clade</taxon>
        <taxon>NPAAA clade</taxon>
        <taxon>Hologalegina</taxon>
        <taxon>IRL clade</taxon>
        <taxon>Trifolieae</taxon>
        <taxon>Medicago</taxon>
    </lineage>
</organism>
<dbReference type="EnsemblPlants" id="KEH36406">
    <property type="protein sequence ID" value="KEH36406"/>
    <property type="gene ID" value="MTR_2g005245"/>
</dbReference>
<reference evidence="1" key="2">
    <citation type="submission" date="2007-04" db="EMBL/GenBank/DDBJ databases">
        <authorList>
            <consortium name="The International Medicago Genome Annotation Group"/>
        </authorList>
    </citation>
    <scope>NUCLEOTIDE SEQUENCE</scope>
</reference>
<reference evidence="2 4" key="4">
    <citation type="journal article" date="2014" name="BMC Genomics">
        <title>An improved genome release (version Mt4.0) for the model legume Medicago truncatula.</title>
        <authorList>
            <person name="Tang H."/>
            <person name="Krishnakumar V."/>
            <person name="Bidwell S."/>
            <person name="Rosen B."/>
            <person name="Chan A."/>
            <person name="Zhou S."/>
            <person name="Gentzbittel L."/>
            <person name="Childs K.L."/>
            <person name="Yandell M."/>
            <person name="Gundlach H."/>
            <person name="Mayer K.F."/>
            <person name="Schwartz D.C."/>
            <person name="Town C.D."/>
        </authorList>
    </citation>
    <scope>GENOME REANNOTATION</scope>
    <source>
        <strain evidence="2">A17</strain>
        <strain evidence="3 4">cv. Jemalong A17</strain>
    </source>
</reference>
<evidence type="ECO:0000313" key="1">
    <source>
        <dbReference type="EMBL" id="ABE91858.1"/>
    </source>
</evidence>
<accession>Q1SKU1</accession>
<evidence type="ECO:0000313" key="4">
    <source>
        <dbReference type="Proteomes" id="UP000002051"/>
    </source>
</evidence>
<protein>
    <submittedName>
        <fullName evidence="1 3">Uncharacterized protein</fullName>
    </submittedName>
</protein>
<keyword evidence="4" id="KW-1185">Reference proteome</keyword>
<dbReference type="Proteomes" id="UP000002051">
    <property type="component" value="Chromosome 2"/>
</dbReference>
<dbReference type="EMBL" id="CM001218">
    <property type="protein sequence ID" value="KEH36406.1"/>
    <property type="molecule type" value="Genomic_DNA"/>
</dbReference>
<evidence type="ECO:0000313" key="2">
    <source>
        <dbReference type="EMBL" id="KEH36406.1"/>
    </source>
</evidence>
<dbReference type="AlphaFoldDB" id="Q1SKU1"/>
<sequence>MRFITSRKLQQNQKSTANIVRYLGKDFLHARSPFKTEQAKGHETLGKNRTIEDIEKPQHLKPIIFQGR</sequence>
<dbReference type="EMBL" id="AC140551">
    <property type="protein sequence ID" value="ABE91858.1"/>
    <property type="molecule type" value="Genomic_DNA"/>
</dbReference>
<name>Q1SKU1_MEDTR</name>
<gene>
    <name evidence="2" type="ordered locus">MTR_2g005245</name>
    <name evidence="1" type="ORF">MtrDRAFT_AC140551g11v2</name>
</gene>
<reference evidence="1" key="1">
    <citation type="submission" date="2006-03" db="EMBL/GenBank/DDBJ databases">
        <authorList>
            <person name="Shaull S."/>
            <person name="Lin S."/>
            <person name="Dixon R."/>
            <person name="May G."/>
            <person name="Sumner L."/>
            <person name="Gonzales B."/>
            <person name="Cook D."/>
            <person name="Kim D."/>
            <person name="Roe B.A."/>
        </authorList>
    </citation>
    <scope>NUCLEOTIDE SEQUENCE</scope>
</reference>
<dbReference type="HOGENOM" id="CLU_2797727_0_0_1"/>
<reference evidence="2 4" key="3">
    <citation type="journal article" date="2011" name="Nature">
        <title>The Medicago genome provides insight into the evolution of rhizobial symbioses.</title>
        <authorList>
            <person name="Young N.D."/>
            <person name="Debelle F."/>
            <person name="Oldroyd G.E."/>
            <person name="Geurts R."/>
            <person name="Cannon S.B."/>
            <person name="Udvardi M.K."/>
            <person name="Benedito V.A."/>
            <person name="Mayer K.F."/>
            <person name="Gouzy J."/>
            <person name="Schoof H."/>
            <person name="Van de Peer Y."/>
            <person name="Proost S."/>
            <person name="Cook D.R."/>
            <person name="Meyers B.C."/>
            <person name="Spannagl M."/>
            <person name="Cheung F."/>
            <person name="De Mita S."/>
            <person name="Krishnakumar V."/>
            <person name="Gundlach H."/>
            <person name="Zhou S."/>
            <person name="Mudge J."/>
            <person name="Bharti A.K."/>
            <person name="Murray J.D."/>
            <person name="Naoumkina M.A."/>
            <person name="Rosen B."/>
            <person name="Silverstein K.A."/>
            <person name="Tang H."/>
            <person name="Rombauts S."/>
            <person name="Zhao P.X."/>
            <person name="Zhou P."/>
            <person name="Barbe V."/>
            <person name="Bardou P."/>
            <person name="Bechner M."/>
            <person name="Bellec A."/>
            <person name="Berger A."/>
            <person name="Berges H."/>
            <person name="Bidwell S."/>
            <person name="Bisseling T."/>
            <person name="Choisne N."/>
            <person name="Couloux A."/>
            <person name="Denny R."/>
            <person name="Deshpande S."/>
            <person name="Dai X."/>
            <person name="Doyle J.J."/>
            <person name="Dudez A.M."/>
            <person name="Farmer A.D."/>
            <person name="Fouteau S."/>
            <person name="Franken C."/>
            <person name="Gibelin C."/>
            <person name="Gish J."/>
            <person name="Goldstein S."/>
            <person name="Gonzalez A.J."/>
            <person name="Green P.J."/>
            <person name="Hallab A."/>
            <person name="Hartog M."/>
            <person name="Hua A."/>
            <person name="Humphray S.J."/>
            <person name="Jeong D.H."/>
            <person name="Jing Y."/>
            <person name="Jocker A."/>
            <person name="Kenton S.M."/>
            <person name="Kim D.J."/>
            <person name="Klee K."/>
            <person name="Lai H."/>
            <person name="Lang C."/>
            <person name="Lin S."/>
            <person name="Macmil S.L."/>
            <person name="Magdelenat G."/>
            <person name="Matthews L."/>
            <person name="McCorrison J."/>
            <person name="Monaghan E.L."/>
            <person name="Mun J.H."/>
            <person name="Najar F.Z."/>
            <person name="Nicholson C."/>
            <person name="Noirot C."/>
            <person name="O'Bleness M."/>
            <person name="Paule C.R."/>
            <person name="Poulain J."/>
            <person name="Prion F."/>
            <person name="Qin B."/>
            <person name="Qu C."/>
            <person name="Retzel E.F."/>
            <person name="Riddle C."/>
            <person name="Sallet E."/>
            <person name="Samain S."/>
            <person name="Samson N."/>
            <person name="Sanders I."/>
            <person name="Saurat O."/>
            <person name="Scarpelli C."/>
            <person name="Schiex T."/>
            <person name="Segurens B."/>
            <person name="Severin A.J."/>
            <person name="Sherrier D.J."/>
            <person name="Shi R."/>
            <person name="Sims S."/>
            <person name="Singer S.R."/>
            <person name="Sinharoy S."/>
            <person name="Sterck L."/>
            <person name="Viollet A."/>
            <person name="Wang B.B."/>
            <person name="Wang K."/>
            <person name="Wang M."/>
            <person name="Wang X."/>
            <person name="Warfsmann J."/>
            <person name="Weissenbach J."/>
            <person name="White D.D."/>
            <person name="White J.D."/>
            <person name="Wiley G.B."/>
            <person name="Wincker P."/>
            <person name="Xing Y."/>
            <person name="Yang L."/>
            <person name="Yao Z."/>
            <person name="Ying F."/>
            <person name="Zhai J."/>
            <person name="Zhou L."/>
            <person name="Zuber A."/>
            <person name="Denarie J."/>
            <person name="Dixon R.A."/>
            <person name="May G.D."/>
            <person name="Schwartz D.C."/>
            <person name="Rogers J."/>
            <person name="Quetier F."/>
            <person name="Town C.D."/>
            <person name="Roe B.A."/>
        </authorList>
    </citation>
    <scope>NUCLEOTIDE SEQUENCE [LARGE SCALE GENOMIC DNA]</scope>
    <source>
        <strain evidence="2">A17</strain>
        <strain evidence="3 4">cv. Jemalong A17</strain>
    </source>
</reference>
<reference evidence="3" key="5">
    <citation type="submission" date="2015-04" db="UniProtKB">
        <authorList>
            <consortium name="EnsemblPlants"/>
        </authorList>
    </citation>
    <scope>IDENTIFICATION</scope>
    <source>
        <strain evidence="3">cv. Jemalong A17</strain>
    </source>
</reference>
<proteinExistence type="predicted"/>
<evidence type="ECO:0000313" key="3">
    <source>
        <dbReference type="EnsemblPlants" id="KEH36406"/>
    </source>
</evidence>